<protein>
    <submittedName>
        <fullName evidence="1">Uncharacterized protein</fullName>
    </submittedName>
</protein>
<organism evidence="1 2">
    <name type="scientific">Neoarthrinium moseri</name>
    <dbReference type="NCBI Taxonomy" id="1658444"/>
    <lineage>
        <taxon>Eukaryota</taxon>
        <taxon>Fungi</taxon>
        <taxon>Dikarya</taxon>
        <taxon>Ascomycota</taxon>
        <taxon>Pezizomycotina</taxon>
        <taxon>Sordariomycetes</taxon>
        <taxon>Xylariomycetidae</taxon>
        <taxon>Amphisphaeriales</taxon>
        <taxon>Apiosporaceae</taxon>
        <taxon>Neoarthrinium</taxon>
    </lineage>
</organism>
<reference evidence="1" key="1">
    <citation type="submission" date="2021-03" db="EMBL/GenBank/DDBJ databases">
        <title>Revisited historic fungal species revealed as producer of novel bioactive compounds through whole genome sequencing and comparative genomics.</title>
        <authorList>
            <person name="Vignolle G.A."/>
            <person name="Hochenegger N."/>
            <person name="Mach R.L."/>
            <person name="Mach-Aigner A.R."/>
            <person name="Javad Rahimi M."/>
            <person name="Salim K.A."/>
            <person name="Chan C.M."/>
            <person name="Lim L.B.L."/>
            <person name="Cai F."/>
            <person name="Druzhinina I.S."/>
            <person name="U'Ren J.M."/>
            <person name="Derntl C."/>
        </authorList>
    </citation>
    <scope>NUCLEOTIDE SEQUENCE</scope>
    <source>
        <strain evidence="1">TUCIM 5799</strain>
    </source>
</reference>
<dbReference type="InterPro" id="IPR014710">
    <property type="entry name" value="RmlC-like_jellyroll"/>
</dbReference>
<evidence type="ECO:0000313" key="2">
    <source>
        <dbReference type="Proteomes" id="UP000829685"/>
    </source>
</evidence>
<dbReference type="EMBL" id="JAFIMR010000021">
    <property type="protein sequence ID" value="KAI1865672.1"/>
    <property type="molecule type" value="Genomic_DNA"/>
</dbReference>
<dbReference type="Gene3D" id="2.60.120.10">
    <property type="entry name" value="Jelly Rolls"/>
    <property type="match status" value="1"/>
</dbReference>
<sequence length="236" mass="27420">MQPSDTDKTREFFDGAFTLRELYHHERAYAIEAMFRPDHCLASAIFNPSSKPPQHFHTYQTEYLKVAAGKVVVQAEGRELLLSPTDDELRIPPWTYHCVYPPSSATSLSEEERQVPGDIKVIMSSEKTSQPFHEDIIFLENWYHYLNDIIIHGTKLDLLQLMSSFDAAGSYLAFPAWLPFGRYLSRATGIIIGRYLGSMLGYQPYYRKWTTDWRRARERMDTSIFYRRFANPTANS</sequence>
<evidence type="ECO:0000313" key="1">
    <source>
        <dbReference type="EMBL" id="KAI1865672.1"/>
    </source>
</evidence>
<comment type="caution">
    <text evidence="1">The sequence shown here is derived from an EMBL/GenBank/DDBJ whole genome shotgun (WGS) entry which is preliminary data.</text>
</comment>
<dbReference type="InterPro" id="IPR011051">
    <property type="entry name" value="RmlC_Cupin_sf"/>
</dbReference>
<accession>A0A9P9WIY2</accession>
<gene>
    <name evidence="1" type="ORF">JX265_007995</name>
</gene>
<name>A0A9P9WIY2_9PEZI</name>
<dbReference type="SUPFAM" id="SSF51182">
    <property type="entry name" value="RmlC-like cupins"/>
    <property type="match status" value="1"/>
</dbReference>
<proteinExistence type="predicted"/>
<dbReference type="Proteomes" id="UP000829685">
    <property type="component" value="Unassembled WGS sequence"/>
</dbReference>
<dbReference type="AlphaFoldDB" id="A0A9P9WIY2"/>
<dbReference type="CDD" id="cd02208">
    <property type="entry name" value="cupin_RmlC-like"/>
    <property type="match status" value="1"/>
</dbReference>
<keyword evidence="2" id="KW-1185">Reference proteome</keyword>